<comment type="subcellular location">
    <subcellularLocation>
        <location evidence="6">Cytoplasm</location>
    </subcellularLocation>
    <subcellularLocation>
        <location evidence="6">Preautophagosomal structure membrane</location>
        <topology evidence="6">Peripheral membrane protein</topology>
    </subcellularLocation>
</comment>
<protein>
    <recommendedName>
        <fullName evidence="2 6">Autophagy-related protein 17</fullName>
    </recommendedName>
</protein>
<dbReference type="AlphaFoldDB" id="A0A9W7DI14"/>
<dbReference type="GO" id="GO:0060090">
    <property type="term" value="F:molecular adaptor activity"/>
    <property type="evidence" value="ECO:0007669"/>
    <property type="project" value="TreeGrafter"/>
</dbReference>
<name>A0A9W7DI14_AMBMO</name>
<keyword evidence="10" id="KW-1185">Reference proteome</keyword>
<comment type="caution">
    <text evidence="9">The sequence shown here is derived from an EMBL/GenBank/DDBJ whole genome shotgun (WGS) entry which is preliminary data.</text>
</comment>
<dbReference type="OrthoDB" id="1937984at2759"/>
<dbReference type="GO" id="GO:0000045">
    <property type="term" value="P:autophagosome assembly"/>
    <property type="evidence" value="ECO:0007669"/>
    <property type="project" value="TreeGrafter"/>
</dbReference>
<dbReference type="PANTHER" id="PTHR28005:SF1">
    <property type="entry name" value="AUTOPHAGY-RELATED PROTEIN 17"/>
    <property type="match status" value="1"/>
</dbReference>
<evidence type="ECO:0000313" key="10">
    <source>
        <dbReference type="Proteomes" id="UP001165063"/>
    </source>
</evidence>
<reference evidence="9" key="1">
    <citation type="submission" date="2023-04" db="EMBL/GenBank/DDBJ databases">
        <title>Ambrosiozyma monospora NBRC 1965.</title>
        <authorList>
            <person name="Ichikawa N."/>
            <person name="Sato H."/>
            <person name="Tonouchi N."/>
        </authorList>
    </citation>
    <scope>NUCLEOTIDE SEQUENCE</scope>
    <source>
        <strain evidence="9">NBRC 1965</strain>
    </source>
</reference>
<keyword evidence="4 6" id="KW-0072">Autophagy</keyword>
<dbReference type="GO" id="GO:0034727">
    <property type="term" value="P:piecemeal microautophagy of the nucleus"/>
    <property type="evidence" value="ECO:0007669"/>
    <property type="project" value="TreeGrafter"/>
</dbReference>
<accession>A0A9W7DI14</accession>
<comment type="function">
    <text evidence="6">Autophagy-specific protein that functions in response to autophagy-inducing signals as a scaffold to recruit other ATG proteins to organize preautophagosomal structure (PAS) formation. Modulates the timing and magnitude of the autophagy response, such as the size of the sequestering vesicles. Plays particularly a role in pexophagy and nucleophagy.</text>
</comment>
<gene>
    <name evidence="9" type="ORF">Amon01_000676000</name>
</gene>
<dbReference type="InterPro" id="IPR045326">
    <property type="entry name" value="ATG17-like_dom"/>
</dbReference>
<dbReference type="GO" id="GO:0000422">
    <property type="term" value="P:autophagy of mitochondrion"/>
    <property type="evidence" value="ECO:0007669"/>
    <property type="project" value="TreeGrafter"/>
</dbReference>
<proteinExistence type="inferred from homology"/>
<evidence type="ECO:0000256" key="6">
    <source>
        <dbReference type="RuleBase" id="RU368080"/>
    </source>
</evidence>
<sequence>MKQQLRLLGIIKDSLSLNIHRVLEKKTSLKNKINRELAKLNTIIISLKSIKVDPSLNEHGAVLFDFISEDDLNSLYHDIVENLKQLDELLKNNRTDALIIRMASDLESLQNEFNSLNSQFNDLKLNKINDSKDPVTQLIGINNELEMDMVSILESFNNHYDQCVKGATILSDDSIPKSDKLDLLNVLRNDVLELPQAMGYLENDREIIIKNCKEIIKITGIFSTFYGRVKTYFKSLKEYGEEKLLKQLEEFNEINFKLSTCLEKTEEFKLTITDYIGDYNQFIASYYSLVIELQRRFELNSKLAKLADDFKVDVNALINDDYEKRIEFLNQNGDFLPGNLIDSNVIKNSSPRIEINMGVEKLPKLKNETITEAIKFFKS</sequence>
<dbReference type="EMBL" id="BSXU01004487">
    <property type="protein sequence ID" value="GMG44613.1"/>
    <property type="molecule type" value="Genomic_DNA"/>
</dbReference>
<dbReference type="Pfam" id="PF04108">
    <property type="entry name" value="ATG17_like"/>
    <property type="match status" value="1"/>
</dbReference>
<evidence type="ECO:0000256" key="5">
    <source>
        <dbReference type="ARBA" id="ARBA00023136"/>
    </source>
</evidence>
<keyword evidence="5" id="KW-0472">Membrane</keyword>
<dbReference type="GO" id="GO:1990316">
    <property type="term" value="C:Atg1/ULK1 kinase complex"/>
    <property type="evidence" value="ECO:0007669"/>
    <property type="project" value="TreeGrafter"/>
</dbReference>
<dbReference type="PANTHER" id="PTHR28005">
    <property type="entry name" value="AUTOPHAGY-RELATED PROTEIN 17"/>
    <property type="match status" value="1"/>
</dbReference>
<evidence type="ECO:0000259" key="8">
    <source>
        <dbReference type="Pfam" id="PF04108"/>
    </source>
</evidence>
<evidence type="ECO:0000256" key="1">
    <source>
        <dbReference type="ARBA" id="ARBA00006259"/>
    </source>
</evidence>
<dbReference type="GO" id="GO:0034045">
    <property type="term" value="C:phagophore assembly site membrane"/>
    <property type="evidence" value="ECO:0007669"/>
    <property type="project" value="UniProtKB-SubCell"/>
</dbReference>
<keyword evidence="7" id="KW-0175">Coiled coil</keyword>
<keyword evidence="3 6" id="KW-0963">Cytoplasm</keyword>
<evidence type="ECO:0000256" key="4">
    <source>
        <dbReference type="ARBA" id="ARBA00023006"/>
    </source>
</evidence>
<feature type="coiled-coil region" evidence="7">
    <location>
        <begin position="99"/>
        <end position="126"/>
    </location>
</feature>
<evidence type="ECO:0000313" key="9">
    <source>
        <dbReference type="EMBL" id="GMG44613.1"/>
    </source>
</evidence>
<evidence type="ECO:0000256" key="3">
    <source>
        <dbReference type="ARBA" id="ARBA00022490"/>
    </source>
</evidence>
<evidence type="ECO:0000256" key="7">
    <source>
        <dbReference type="SAM" id="Coils"/>
    </source>
</evidence>
<organism evidence="9 10">
    <name type="scientific">Ambrosiozyma monospora</name>
    <name type="common">Yeast</name>
    <name type="synonym">Endomycopsis monosporus</name>
    <dbReference type="NCBI Taxonomy" id="43982"/>
    <lineage>
        <taxon>Eukaryota</taxon>
        <taxon>Fungi</taxon>
        <taxon>Dikarya</taxon>
        <taxon>Ascomycota</taxon>
        <taxon>Saccharomycotina</taxon>
        <taxon>Pichiomycetes</taxon>
        <taxon>Pichiales</taxon>
        <taxon>Pichiaceae</taxon>
        <taxon>Ambrosiozyma</taxon>
    </lineage>
</organism>
<comment type="similarity">
    <text evidence="1 6">Belongs to the ATG17 family.</text>
</comment>
<evidence type="ECO:0000256" key="2">
    <source>
        <dbReference type="ARBA" id="ARBA00013806"/>
    </source>
</evidence>
<dbReference type="GO" id="GO:0030295">
    <property type="term" value="F:protein kinase activator activity"/>
    <property type="evidence" value="ECO:0007669"/>
    <property type="project" value="TreeGrafter"/>
</dbReference>
<dbReference type="InterPro" id="IPR007240">
    <property type="entry name" value="Atg17"/>
</dbReference>
<dbReference type="Proteomes" id="UP001165063">
    <property type="component" value="Unassembled WGS sequence"/>
</dbReference>
<feature type="domain" description="Autophagy protein ATG17-like" evidence="8">
    <location>
        <begin position="2"/>
        <end position="336"/>
    </location>
</feature>